<dbReference type="GO" id="GO:0072344">
    <property type="term" value="P:rescue of stalled ribosome"/>
    <property type="evidence" value="ECO:0007669"/>
    <property type="project" value="UniProtKB-UniRule"/>
</dbReference>
<dbReference type="InterPro" id="IPR036416">
    <property type="entry name" value="Pept_tRNA_hydro_sf"/>
</dbReference>
<dbReference type="GO" id="GO:0004045">
    <property type="term" value="F:peptidyl-tRNA hydrolase activity"/>
    <property type="evidence" value="ECO:0007669"/>
    <property type="project" value="UniProtKB-UniRule"/>
</dbReference>
<proteinExistence type="inferred from homology"/>
<evidence type="ECO:0000313" key="11">
    <source>
        <dbReference type="Proteomes" id="UP000244956"/>
    </source>
</evidence>
<accession>A0A2U2B9V2</accession>
<comment type="caution">
    <text evidence="10">The sequence shown here is derived from an EMBL/GenBank/DDBJ whole genome shotgun (WGS) entry which is preliminary data.</text>
</comment>
<comment type="catalytic activity">
    <reaction evidence="7 8">
        <text>an N-acyl-L-alpha-aminoacyl-tRNA + H2O = an N-acyl-L-amino acid + a tRNA + H(+)</text>
        <dbReference type="Rhea" id="RHEA:54448"/>
        <dbReference type="Rhea" id="RHEA-COMP:10123"/>
        <dbReference type="Rhea" id="RHEA-COMP:13883"/>
        <dbReference type="ChEBI" id="CHEBI:15377"/>
        <dbReference type="ChEBI" id="CHEBI:15378"/>
        <dbReference type="ChEBI" id="CHEBI:59874"/>
        <dbReference type="ChEBI" id="CHEBI:78442"/>
        <dbReference type="ChEBI" id="CHEBI:138191"/>
        <dbReference type="EC" id="3.1.1.29"/>
    </reaction>
</comment>
<evidence type="ECO:0000256" key="8">
    <source>
        <dbReference type="RuleBase" id="RU000673"/>
    </source>
</evidence>
<keyword evidence="3 7" id="KW-0378">Hydrolase</keyword>
<comment type="function">
    <text evidence="7">Catalyzes the release of premature peptidyl moieties from peptidyl-tRNA molecules trapped in stalled 50S ribosomal subunits, and thus maintains levels of free tRNAs and 50S ribosomes.</text>
</comment>
<evidence type="ECO:0000256" key="2">
    <source>
        <dbReference type="ARBA" id="ARBA00022555"/>
    </source>
</evidence>
<comment type="subcellular location">
    <subcellularLocation>
        <location evidence="7">Cytoplasm</location>
    </subcellularLocation>
</comment>
<dbReference type="AlphaFoldDB" id="A0A2U2B9V2"/>
<organism evidence="10 11">
    <name type="scientific">Marinilabilia rubra</name>
    <dbReference type="NCBI Taxonomy" id="2162893"/>
    <lineage>
        <taxon>Bacteria</taxon>
        <taxon>Pseudomonadati</taxon>
        <taxon>Bacteroidota</taxon>
        <taxon>Bacteroidia</taxon>
        <taxon>Marinilabiliales</taxon>
        <taxon>Marinilabiliaceae</taxon>
        <taxon>Marinilabilia</taxon>
    </lineage>
</organism>
<dbReference type="GO" id="GO:0006515">
    <property type="term" value="P:protein quality control for misfolded or incompletely synthesized proteins"/>
    <property type="evidence" value="ECO:0007669"/>
    <property type="project" value="UniProtKB-UniRule"/>
</dbReference>
<dbReference type="PANTHER" id="PTHR17224">
    <property type="entry name" value="PEPTIDYL-TRNA HYDROLASE"/>
    <property type="match status" value="1"/>
</dbReference>
<evidence type="ECO:0000256" key="1">
    <source>
        <dbReference type="ARBA" id="ARBA00013260"/>
    </source>
</evidence>
<evidence type="ECO:0000256" key="9">
    <source>
        <dbReference type="RuleBase" id="RU004320"/>
    </source>
</evidence>
<keyword evidence="11" id="KW-1185">Reference proteome</keyword>
<feature type="binding site" evidence="7">
    <location>
        <position position="86"/>
    </location>
    <ligand>
        <name>tRNA</name>
        <dbReference type="ChEBI" id="CHEBI:17843"/>
    </ligand>
</feature>
<dbReference type="RefSeq" id="WP_109263951.1">
    <property type="nucleotide sequence ID" value="NZ_QEWP01000005.1"/>
</dbReference>
<dbReference type="PROSITE" id="PS01195">
    <property type="entry name" value="PEPT_TRNA_HYDROL_1"/>
    <property type="match status" value="1"/>
</dbReference>
<evidence type="ECO:0000256" key="5">
    <source>
        <dbReference type="ARBA" id="ARBA00038063"/>
    </source>
</evidence>
<sequence>MGNIFDRIKQLLVSEKKQSDNTVKYLVAGLGNIGREYENTRHNIGFDVLDELANKEGLKFEDQRYGNVAEYKFKGRTFVLLKPSTYVNLSGKSINFWMKKEKIPVERLLVIVDDLALPFGTLRLKAKGSDAGHNGLKNIQEVLGHNKYARLRFGLGDNYSRGRQIDFVLGKWDRDEAAALPERMDKAIEIIKGFGTVGLAQTMSQYNNK</sequence>
<dbReference type="EMBL" id="QEWP01000005">
    <property type="protein sequence ID" value="PWD99850.1"/>
    <property type="molecule type" value="Genomic_DNA"/>
</dbReference>
<comment type="subunit">
    <text evidence="7">Monomer.</text>
</comment>
<name>A0A2U2B9V2_9BACT</name>
<feature type="active site" description="Proton acceptor" evidence="7">
    <location>
        <position position="42"/>
    </location>
</feature>
<feature type="site" description="Stabilizes the basic form of H active site to accept a proton" evidence="7">
    <location>
        <position position="113"/>
    </location>
</feature>
<protein>
    <recommendedName>
        <fullName evidence="6 7">Peptidyl-tRNA hydrolase</fullName>
        <shortName evidence="7">Pth</shortName>
        <ecNumber evidence="1 7">3.1.1.29</ecNumber>
    </recommendedName>
</protein>
<dbReference type="NCBIfam" id="TIGR00447">
    <property type="entry name" value="pth"/>
    <property type="match status" value="1"/>
</dbReference>
<evidence type="ECO:0000256" key="4">
    <source>
        <dbReference type="ARBA" id="ARBA00022884"/>
    </source>
</evidence>
<dbReference type="HAMAP" id="MF_00083">
    <property type="entry name" value="Pept_tRNA_hydro_bact"/>
    <property type="match status" value="1"/>
</dbReference>
<comment type="function">
    <text evidence="7">Hydrolyzes ribosome-free peptidyl-tRNAs (with 1 or more amino acids incorporated), which drop off the ribosome during protein synthesis, or as a result of ribosome stalling.</text>
</comment>
<dbReference type="PANTHER" id="PTHR17224:SF1">
    <property type="entry name" value="PEPTIDYL-TRNA HYDROLASE"/>
    <property type="match status" value="1"/>
</dbReference>
<evidence type="ECO:0000256" key="7">
    <source>
        <dbReference type="HAMAP-Rule" id="MF_00083"/>
    </source>
</evidence>
<comment type="similarity">
    <text evidence="5 7 9">Belongs to the PTH family.</text>
</comment>
<dbReference type="OrthoDB" id="9800507at2"/>
<dbReference type="FunFam" id="3.40.50.1470:FF:000001">
    <property type="entry name" value="Peptidyl-tRNA hydrolase"/>
    <property type="match status" value="1"/>
</dbReference>
<evidence type="ECO:0000256" key="3">
    <source>
        <dbReference type="ARBA" id="ARBA00022801"/>
    </source>
</evidence>
<feature type="binding site" evidence="7">
    <location>
        <position position="88"/>
    </location>
    <ligand>
        <name>tRNA</name>
        <dbReference type="ChEBI" id="CHEBI:17843"/>
    </ligand>
</feature>
<feature type="site" description="Discriminates between blocked and unblocked aminoacyl-tRNA" evidence="7">
    <location>
        <position position="32"/>
    </location>
</feature>
<dbReference type="EC" id="3.1.1.29" evidence="1 7"/>
<dbReference type="CDD" id="cd00462">
    <property type="entry name" value="PTH"/>
    <property type="match status" value="1"/>
</dbReference>
<keyword evidence="7" id="KW-0963">Cytoplasm</keyword>
<keyword evidence="2 7" id="KW-0820">tRNA-binding</keyword>
<dbReference type="Pfam" id="PF01195">
    <property type="entry name" value="Pept_tRNA_hydro"/>
    <property type="match status" value="1"/>
</dbReference>
<dbReference type="PROSITE" id="PS01196">
    <property type="entry name" value="PEPT_TRNA_HYDROL_2"/>
    <property type="match status" value="1"/>
</dbReference>
<feature type="binding site" evidence="7">
    <location>
        <position position="37"/>
    </location>
    <ligand>
        <name>tRNA</name>
        <dbReference type="ChEBI" id="CHEBI:17843"/>
    </ligand>
</feature>
<dbReference type="Gene3D" id="3.40.50.1470">
    <property type="entry name" value="Peptidyl-tRNA hydrolase"/>
    <property type="match status" value="1"/>
</dbReference>
<dbReference type="InterPro" id="IPR018171">
    <property type="entry name" value="Pept_tRNA_hydro_CS"/>
</dbReference>
<dbReference type="Proteomes" id="UP000244956">
    <property type="component" value="Unassembled WGS sequence"/>
</dbReference>
<evidence type="ECO:0000313" key="10">
    <source>
        <dbReference type="EMBL" id="PWD99850.1"/>
    </source>
</evidence>
<dbReference type="InterPro" id="IPR001328">
    <property type="entry name" value="Pept_tRNA_hydro"/>
</dbReference>
<dbReference type="GO" id="GO:0005737">
    <property type="term" value="C:cytoplasm"/>
    <property type="evidence" value="ECO:0007669"/>
    <property type="project" value="UniProtKB-SubCell"/>
</dbReference>
<keyword evidence="4 7" id="KW-0694">RNA-binding</keyword>
<dbReference type="SUPFAM" id="SSF53178">
    <property type="entry name" value="Peptidyl-tRNA hydrolase-like"/>
    <property type="match status" value="1"/>
</dbReference>
<feature type="binding site" evidence="7">
    <location>
        <position position="134"/>
    </location>
    <ligand>
        <name>tRNA</name>
        <dbReference type="ChEBI" id="CHEBI:17843"/>
    </ligand>
</feature>
<gene>
    <name evidence="7" type="primary">pth</name>
    <name evidence="10" type="ORF">DDZ16_08115</name>
</gene>
<dbReference type="GO" id="GO:0000049">
    <property type="term" value="F:tRNA binding"/>
    <property type="evidence" value="ECO:0007669"/>
    <property type="project" value="UniProtKB-UniRule"/>
</dbReference>
<reference evidence="10 11" key="1">
    <citation type="submission" date="2018-05" db="EMBL/GenBank/DDBJ databases">
        <title>Marinilabilia rubrum sp. nov., isolated from saltern sediment.</title>
        <authorList>
            <person name="Zhang R."/>
        </authorList>
    </citation>
    <scope>NUCLEOTIDE SEQUENCE [LARGE SCALE GENOMIC DNA]</scope>
    <source>
        <strain evidence="10 11">WTE16</strain>
    </source>
</reference>
<evidence type="ECO:0000256" key="6">
    <source>
        <dbReference type="ARBA" id="ARBA00050038"/>
    </source>
</evidence>